<feature type="transmembrane region" description="Helical" evidence="6">
    <location>
        <begin position="290"/>
        <end position="311"/>
    </location>
</feature>
<feature type="transmembrane region" description="Helical" evidence="6">
    <location>
        <begin position="398"/>
        <end position="415"/>
    </location>
</feature>
<keyword evidence="8" id="KW-1185">Reference proteome</keyword>
<evidence type="ECO:0000256" key="1">
    <source>
        <dbReference type="ARBA" id="ARBA00004141"/>
    </source>
</evidence>
<gene>
    <name evidence="7" type="primary">RvY_13479-1</name>
    <name evidence="7" type="synonym">RvY_13479.1</name>
    <name evidence="7" type="ORF">RvY_13479</name>
</gene>
<dbReference type="PANTHER" id="PTHR10283">
    <property type="entry name" value="SOLUTE CARRIER FAMILY 13 MEMBER"/>
    <property type="match status" value="1"/>
</dbReference>
<dbReference type="OrthoDB" id="6493944at2759"/>
<dbReference type="GO" id="GO:0005310">
    <property type="term" value="F:dicarboxylic acid transmembrane transporter activity"/>
    <property type="evidence" value="ECO:0007669"/>
    <property type="project" value="UniProtKB-ARBA"/>
</dbReference>
<dbReference type="STRING" id="947166.A0A1D1VQ68"/>
<dbReference type="InterPro" id="IPR001898">
    <property type="entry name" value="SLC13A/DASS"/>
</dbReference>
<feature type="transmembrane region" description="Helical" evidence="6">
    <location>
        <begin position="88"/>
        <end position="107"/>
    </location>
</feature>
<feature type="transmembrane region" description="Helical" evidence="6">
    <location>
        <begin position="12"/>
        <end position="38"/>
    </location>
</feature>
<dbReference type="Proteomes" id="UP000186922">
    <property type="component" value="Unassembled WGS sequence"/>
</dbReference>
<evidence type="ECO:0008006" key="9">
    <source>
        <dbReference type="Google" id="ProtNLM"/>
    </source>
</evidence>
<protein>
    <recommendedName>
        <fullName evidence="9">Citrate transporter-like domain-containing protein</fullName>
    </recommendedName>
</protein>
<dbReference type="PANTHER" id="PTHR10283:SF82">
    <property type="entry name" value="SOLUTE CARRIER FAMILY 13 MEMBER 2"/>
    <property type="match status" value="1"/>
</dbReference>
<accession>A0A1D1VQ68</accession>
<evidence type="ECO:0000313" key="8">
    <source>
        <dbReference type="Proteomes" id="UP000186922"/>
    </source>
</evidence>
<dbReference type="GO" id="GO:0015556">
    <property type="term" value="F:C4-dicarboxylate transmembrane transporter activity"/>
    <property type="evidence" value="ECO:0007669"/>
    <property type="project" value="UniProtKB-ARBA"/>
</dbReference>
<feature type="transmembrane region" description="Helical" evidence="6">
    <location>
        <begin position="556"/>
        <end position="581"/>
    </location>
</feature>
<evidence type="ECO:0000256" key="6">
    <source>
        <dbReference type="SAM" id="Phobius"/>
    </source>
</evidence>
<feature type="transmembrane region" description="Helical" evidence="6">
    <location>
        <begin position="332"/>
        <end position="359"/>
    </location>
</feature>
<dbReference type="EMBL" id="BDGG01000009">
    <property type="protein sequence ID" value="GAV02986.1"/>
    <property type="molecule type" value="Genomic_DNA"/>
</dbReference>
<evidence type="ECO:0000256" key="3">
    <source>
        <dbReference type="ARBA" id="ARBA00022692"/>
    </source>
</evidence>
<feature type="transmembrane region" description="Helical" evidence="6">
    <location>
        <begin position="513"/>
        <end position="536"/>
    </location>
</feature>
<keyword evidence="4 6" id="KW-1133">Transmembrane helix</keyword>
<feature type="transmembrane region" description="Helical" evidence="6">
    <location>
        <begin position="128"/>
        <end position="146"/>
    </location>
</feature>
<evidence type="ECO:0000313" key="7">
    <source>
        <dbReference type="EMBL" id="GAV02986.1"/>
    </source>
</evidence>
<name>A0A1D1VQ68_RAMVA</name>
<feature type="transmembrane region" description="Helical" evidence="6">
    <location>
        <begin position="50"/>
        <end position="76"/>
    </location>
</feature>
<evidence type="ECO:0000256" key="2">
    <source>
        <dbReference type="ARBA" id="ARBA00006772"/>
    </source>
</evidence>
<organism evidence="7 8">
    <name type="scientific">Ramazzottius varieornatus</name>
    <name type="common">Water bear</name>
    <name type="synonym">Tardigrade</name>
    <dbReference type="NCBI Taxonomy" id="947166"/>
    <lineage>
        <taxon>Eukaryota</taxon>
        <taxon>Metazoa</taxon>
        <taxon>Ecdysozoa</taxon>
        <taxon>Tardigrada</taxon>
        <taxon>Eutardigrada</taxon>
        <taxon>Parachela</taxon>
        <taxon>Hypsibioidea</taxon>
        <taxon>Ramazzottiidae</taxon>
        <taxon>Ramazzottius</taxon>
    </lineage>
</organism>
<feature type="transmembrane region" description="Helical" evidence="6">
    <location>
        <begin position="602"/>
        <end position="620"/>
    </location>
</feature>
<comment type="caution">
    <text evidence="7">The sequence shown here is derived from an EMBL/GenBank/DDBJ whole genome shotgun (WGS) entry which is preliminary data.</text>
</comment>
<comment type="subcellular location">
    <subcellularLocation>
        <location evidence="1">Membrane</location>
        <topology evidence="1">Multi-pass membrane protein</topology>
    </subcellularLocation>
</comment>
<evidence type="ECO:0000256" key="4">
    <source>
        <dbReference type="ARBA" id="ARBA00022989"/>
    </source>
</evidence>
<feature type="transmembrane region" description="Helical" evidence="6">
    <location>
        <begin position="436"/>
        <end position="454"/>
    </location>
</feature>
<proteinExistence type="inferred from homology"/>
<sequence length="680" mass="74086">MVFSDSSAFGRIFGNVGVWKLSLFFIVPCALSPLLFLFDSQSAKTGYLMLIVSFFLVFDILPIAMTVLFCVFLMAITGTQSITEAATAFASETFFLFASVLMLAISIEETTLHNRIALKVLRLIGVSRSRLILGFILISGLLSMWMSNSAVTLMTLPIAMAVSDSLNPDMDEIEPAKVPAAIPYKERIRRISQCIVNSRRTSAVVPPISRQVSQVNGGGQTTPPRRVSNVRFAADYEHLTPDRPELQPLSRETEAELEAFLKEAKQSLGERPIMRDDEQDKEERLKLSKALQLATAYGANIGGMATLIGAYPNLVMKLNVEKLYGMDTGLNFLTFLMVAAPITFGGLILTWIILSALFIPGWLTSFWKKSDVINRVREAKARVILDDKHRLLGPMRQSEITVVIIFLSVIALWLTRDPRVVKGWSSLLPSGCASDSIPALGGAVLLFALPISFADMADGHYAPILTWKRVAAKFPWELLLFVGGLTTLTKLADKSGLITLMGQRVPDLSSYSPTLIATGVCIIASILTEFMSNGFLTAVSTPVLATIAEDLRVHPLYLMLAAAIAAQFSFCIPMSSFPTVIVKGCGTVTMGDLARAGLGPKIVCLLLLIVSLEGLGSLVYDIHSFPVWAEERRLARYSTLSNGTLPVDTLSISSVIRDELGNSAIFANLSAIFMNSSFSA</sequence>
<reference evidence="7 8" key="1">
    <citation type="journal article" date="2016" name="Nat. Commun.">
        <title>Extremotolerant tardigrade genome and improved radiotolerance of human cultured cells by tardigrade-unique protein.</title>
        <authorList>
            <person name="Hashimoto T."/>
            <person name="Horikawa D.D."/>
            <person name="Saito Y."/>
            <person name="Kuwahara H."/>
            <person name="Kozuka-Hata H."/>
            <person name="Shin-I T."/>
            <person name="Minakuchi Y."/>
            <person name="Ohishi K."/>
            <person name="Motoyama A."/>
            <person name="Aizu T."/>
            <person name="Enomoto A."/>
            <person name="Kondo K."/>
            <person name="Tanaka S."/>
            <person name="Hara Y."/>
            <person name="Koshikawa S."/>
            <person name="Sagara H."/>
            <person name="Miura T."/>
            <person name="Yokobori S."/>
            <person name="Miyagawa K."/>
            <person name="Suzuki Y."/>
            <person name="Kubo T."/>
            <person name="Oyama M."/>
            <person name="Kohara Y."/>
            <person name="Fujiyama A."/>
            <person name="Arakawa K."/>
            <person name="Katayama T."/>
            <person name="Toyoda A."/>
            <person name="Kunieda T."/>
        </authorList>
    </citation>
    <scope>NUCLEOTIDE SEQUENCE [LARGE SCALE GENOMIC DNA]</scope>
    <source>
        <strain evidence="7 8">YOKOZUNA-1</strain>
    </source>
</reference>
<keyword evidence="3 6" id="KW-0812">Transmembrane</keyword>
<evidence type="ECO:0000256" key="5">
    <source>
        <dbReference type="ARBA" id="ARBA00023136"/>
    </source>
</evidence>
<keyword evidence="5 6" id="KW-0472">Membrane</keyword>
<comment type="similarity">
    <text evidence="2">Belongs to the SLC13A/DASS transporter (TC 2.A.47) family. NADC subfamily.</text>
</comment>
<dbReference type="Pfam" id="PF00939">
    <property type="entry name" value="Na_sulph_symp"/>
    <property type="match status" value="1"/>
</dbReference>
<dbReference type="GO" id="GO:0005886">
    <property type="term" value="C:plasma membrane"/>
    <property type="evidence" value="ECO:0007669"/>
    <property type="project" value="TreeGrafter"/>
</dbReference>
<dbReference type="AlphaFoldDB" id="A0A1D1VQ68"/>